<comment type="caution">
    <text evidence="2">The sequence shown here is derived from an EMBL/GenBank/DDBJ whole genome shotgun (WGS) entry which is preliminary data.</text>
</comment>
<accession>A0AAW2GXY0</accession>
<evidence type="ECO:0000256" key="1">
    <source>
        <dbReference type="SAM" id="MobiDB-lite"/>
    </source>
</evidence>
<dbReference type="AlphaFoldDB" id="A0AAW2GXY0"/>
<feature type="region of interest" description="Disordered" evidence="1">
    <location>
        <begin position="39"/>
        <end position="74"/>
    </location>
</feature>
<reference evidence="2 3" key="1">
    <citation type="submission" date="2023-03" db="EMBL/GenBank/DDBJ databases">
        <title>High recombination rates correlate with genetic variation in Cardiocondyla obscurior ants.</title>
        <authorList>
            <person name="Errbii M."/>
        </authorList>
    </citation>
    <scope>NUCLEOTIDE SEQUENCE [LARGE SCALE GENOMIC DNA]</scope>
    <source>
        <strain evidence="2">Alpha-2009</strain>
        <tissue evidence="2">Whole body</tissue>
    </source>
</reference>
<organism evidence="2 3">
    <name type="scientific">Cardiocondyla obscurior</name>
    <dbReference type="NCBI Taxonomy" id="286306"/>
    <lineage>
        <taxon>Eukaryota</taxon>
        <taxon>Metazoa</taxon>
        <taxon>Ecdysozoa</taxon>
        <taxon>Arthropoda</taxon>
        <taxon>Hexapoda</taxon>
        <taxon>Insecta</taxon>
        <taxon>Pterygota</taxon>
        <taxon>Neoptera</taxon>
        <taxon>Endopterygota</taxon>
        <taxon>Hymenoptera</taxon>
        <taxon>Apocrita</taxon>
        <taxon>Aculeata</taxon>
        <taxon>Formicoidea</taxon>
        <taxon>Formicidae</taxon>
        <taxon>Myrmicinae</taxon>
        <taxon>Cardiocondyla</taxon>
    </lineage>
</organism>
<dbReference type="EMBL" id="JADYXP020000001">
    <property type="protein sequence ID" value="KAL0132016.1"/>
    <property type="molecule type" value="Genomic_DNA"/>
</dbReference>
<keyword evidence="3" id="KW-1185">Reference proteome</keyword>
<gene>
    <name evidence="2" type="ORF">PUN28_000051</name>
</gene>
<sequence>MHFPMKLLPWRFIPRRRASFLSASSNILVQTRHATAAGRARKKKVIRKRKASYSGIDCEKPRSESSSQSKKNRISLSHFKKRKTARFYFFFFYFLHFDERRLSTKCILKK</sequence>
<proteinExistence type="predicted"/>
<dbReference type="Proteomes" id="UP001430953">
    <property type="component" value="Unassembled WGS sequence"/>
</dbReference>
<evidence type="ECO:0000313" key="3">
    <source>
        <dbReference type="Proteomes" id="UP001430953"/>
    </source>
</evidence>
<protein>
    <submittedName>
        <fullName evidence="2">Uncharacterized protein</fullName>
    </submittedName>
</protein>
<feature type="compositionally biased region" description="Basic residues" evidence="1">
    <location>
        <begin position="39"/>
        <end position="51"/>
    </location>
</feature>
<name>A0AAW2GXY0_9HYME</name>
<evidence type="ECO:0000313" key="2">
    <source>
        <dbReference type="EMBL" id="KAL0132016.1"/>
    </source>
</evidence>